<dbReference type="UniPathway" id="UPA00196"/>
<evidence type="ECO:0000256" key="3">
    <source>
        <dbReference type="ARBA" id="ARBA00008400"/>
    </source>
</evidence>
<feature type="transmembrane region" description="Helical" evidence="12">
    <location>
        <begin position="490"/>
        <end position="511"/>
    </location>
</feature>
<evidence type="ECO:0000256" key="1">
    <source>
        <dbReference type="ARBA" id="ARBA00004477"/>
    </source>
</evidence>
<protein>
    <recommendedName>
        <fullName evidence="4 12">GPI ethanolamine phosphate transferase 1</fullName>
        <ecNumber evidence="12">2.-.-.-</ecNumber>
    </recommendedName>
</protein>
<dbReference type="WBParaSite" id="MCU_005175-RB">
    <property type="protein sequence ID" value="MCU_005175-RB"/>
    <property type="gene ID" value="MCU_005175"/>
</dbReference>
<feature type="transmembrane region" description="Helical" evidence="12">
    <location>
        <begin position="894"/>
        <end position="915"/>
    </location>
</feature>
<feature type="transmembrane region" description="Helical" evidence="12">
    <location>
        <begin position="707"/>
        <end position="724"/>
    </location>
</feature>
<dbReference type="GO" id="GO:0006506">
    <property type="term" value="P:GPI anchor biosynthetic process"/>
    <property type="evidence" value="ECO:0007669"/>
    <property type="project" value="UniProtKB-UniPathway"/>
</dbReference>
<feature type="transmembrane region" description="Helical" evidence="12">
    <location>
        <begin position="450"/>
        <end position="469"/>
    </location>
</feature>
<feature type="transmembrane region" description="Helical" evidence="12">
    <location>
        <begin position="851"/>
        <end position="873"/>
    </location>
</feature>
<evidence type="ECO:0000256" key="4">
    <source>
        <dbReference type="ARBA" id="ARBA00020831"/>
    </source>
</evidence>
<feature type="transmembrane region" description="Helical" evidence="12">
    <location>
        <begin position="523"/>
        <end position="545"/>
    </location>
</feature>
<evidence type="ECO:0000256" key="8">
    <source>
        <dbReference type="ARBA" id="ARBA00022824"/>
    </source>
</evidence>
<evidence type="ECO:0000256" key="2">
    <source>
        <dbReference type="ARBA" id="ARBA00004687"/>
    </source>
</evidence>
<name>A0A5K3F364_MESCO</name>
<dbReference type="Pfam" id="PF04987">
    <property type="entry name" value="PigN"/>
    <property type="match status" value="1"/>
</dbReference>
<feature type="transmembrane region" description="Helical" evidence="12">
    <location>
        <begin position="7"/>
        <end position="27"/>
    </location>
</feature>
<evidence type="ECO:0000313" key="14">
    <source>
        <dbReference type="WBParaSite" id="MCU_005175-RB"/>
    </source>
</evidence>
<feature type="transmembrane region" description="Helical" evidence="12">
    <location>
        <begin position="566"/>
        <end position="586"/>
    </location>
</feature>
<dbReference type="GO" id="GO:0005789">
    <property type="term" value="C:endoplasmic reticulum membrane"/>
    <property type="evidence" value="ECO:0007669"/>
    <property type="project" value="UniProtKB-SubCell"/>
</dbReference>
<feature type="transmembrane region" description="Helical" evidence="12">
    <location>
        <begin position="812"/>
        <end position="831"/>
    </location>
</feature>
<feature type="transmembrane region" description="Helical" evidence="12">
    <location>
        <begin position="681"/>
        <end position="701"/>
    </location>
</feature>
<dbReference type="InterPro" id="IPR037671">
    <property type="entry name" value="PIGN_N"/>
</dbReference>
<dbReference type="CDD" id="cd16020">
    <property type="entry name" value="GPI_EPT_1"/>
    <property type="match status" value="1"/>
</dbReference>
<comment type="similarity">
    <text evidence="3 12">Belongs to the PIGG/PIGN/PIGO family. PIGN subfamily.</text>
</comment>
<dbReference type="Pfam" id="PF01663">
    <property type="entry name" value="Phosphodiest"/>
    <property type="match status" value="1"/>
</dbReference>
<keyword evidence="6 12" id="KW-0808">Transferase</keyword>
<dbReference type="InterPro" id="IPR002591">
    <property type="entry name" value="Phosphodiest/P_Trfase"/>
</dbReference>
<evidence type="ECO:0000256" key="5">
    <source>
        <dbReference type="ARBA" id="ARBA00022502"/>
    </source>
</evidence>
<dbReference type="PANTHER" id="PTHR12250">
    <property type="entry name" value="PHOSPHATIDYLINOSITOL GLYCAN, CLASS N"/>
    <property type="match status" value="1"/>
</dbReference>
<keyword evidence="5 12" id="KW-0337">GPI-anchor biosynthesis</keyword>
<dbReference type="AlphaFoldDB" id="A0A5K3F364"/>
<keyword evidence="10 12" id="KW-0472">Membrane</keyword>
<dbReference type="EC" id="2.-.-.-" evidence="12"/>
<keyword evidence="11" id="KW-0325">Glycoprotein</keyword>
<dbReference type="SUPFAM" id="SSF53649">
    <property type="entry name" value="Alkaline phosphatase-like"/>
    <property type="match status" value="1"/>
</dbReference>
<reference evidence="14" key="1">
    <citation type="submission" date="2019-11" db="UniProtKB">
        <authorList>
            <consortium name="WormBaseParasite"/>
        </authorList>
    </citation>
    <scope>IDENTIFICATION</scope>
</reference>
<keyword evidence="8 12" id="KW-0256">Endoplasmic reticulum</keyword>
<keyword evidence="7 12" id="KW-0812">Transmembrane</keyword>
<accession>A0A5K3F364</accession>
<evidence type="ECO:0000256" key="9">
    <source>
        <dbReference type="ARBA" id="ARBA00022989"/>
    </source>
</evidence>
<evidence type="ECO:0000256" key="11">
    <source>
        <dbReference type="ARBA" id="ARBA00023180"/>
    </source>
</evidence>
<evidence type="ECO:0000256" key="6">
    <source>
        <dbReference type="ARBA" id="ARBA00022679"/>
    </source>
</evidence>
<evidence type="ECO:0000259" key="13">
    <source>
        <dbReference type="Pfam" id="PF04987"/>
    </source>
</evidence>
<dbReference type="GO" id="GO:0051377">
    <property type="term" value="F:mannose-ethanolamine phosphotransferase activity"/>
    <property type="evidence" value="ECO:0007669"/>
    <property type="project" value="UniProtKB-UniRule"/>
</dbReference>
<comment type="function">
    <text evidence="12">Ethanolamine phosphate transferase involved in glycosylphosphatidylinositol-anchor biosynthesis. Transfers ethanolamine phosphate to the first alpha-1,4-linked mannose of the glycosylphosphatidylinositol precursor of GPI-anchor.</text>
</comment>
<comment type="pathway">
    <text evidence="2 12">Glycolipid biosynthesis; glycosylphosphatidylinositol-anchor biosynthesis.</text>
</comment>
<evidence type="ECO:0000256" key="7">
    <source>
        <dbReference type="ARBA" id="ARBA00022692"/>
    </source>
</evidence>
<keyword evidence="9 12" id="KW-1133">Transmembrane helix</keyword>
<evidence type="ECO:0000256" key="10">
    <source>
        <dbReference type="ARBA" id="ARBA00023136"/>
    </source>
</evidence>
<dbReference type="InterPro" id="IPR017850">
    <property type="entry name" value="Alkaline_phosphatase_core_sf"/>
</dbReference>
<proteinExistence type="inferred from homology"/>
<feature type="transmembrane region" description="Helical" evidence="12">
    <location>
        <begin position="620"/>
        <end position="638"/>
    </location>
</feature>
<feature type="domain" description="GPI ethanolamine phosphate transferase 1 C-terminal" evidence="13">
    <location>
        <begin position="439"/>
        <end position="919"/>
    </location>
</feature>
<feature type="transmembrane region" description="Helical" evidence="12">
    <location>
        <begin position="927"/>
        <end position="946"/>
    </location>
</feature>
<evidence type="ECO:0000256" key="12">
    <source>
        <dbReference type="RuleBase" id="RU367138"/>
    </source>
</evidence>
<sequence>MFSSKLGIIFSVSLYILLFYSIFDIYYTSPLTHGLSYDRPSVPGLVNNVVFIVADGLRYDKLFTEKMEHTPTLRSIVMDRGSWGFSHTRVPTESRPGHVALFAGFYEDVASVTKGWQANAVEFDSVFNRSNQVFAWGGPDVVPMFQPPDRVGDARVRIESYPHSMLDFTAENITQVDDWVVDRFSEFMTAESDLLLKTDSSGSAADGFRRGNLVFLHLSAADQMGHTQKPGSEEYTRMIQNIDANIARVLKLFEGNKQLAQETAFIFTADHGMTEWGSHGAGSLHETVTPLIVWGKHIPTPSSVADLSRASGADGLLPFNYGLKHYNVRQADLCPLIAALLGTPIPANSVGELPLDLLDVDSSLKVALIRENAQHILKQLHIKYEEQKACHYRVFFREFSKLTQNQITAMLATATSQTRNQDYSAAIETYRSIIRLSLEGLNYYHKYDRFFMGFCIVASYAVWSLMLYADMVSRHGARPSQQNGLTKSTWTSSPSTLLVFLALCFTGVLIIRSVYHRSLLRTFYQLLPLILSTILLTNSRFRLVLSRSSGHFFSAESTNEKRTGPRLGMLLLLLTVLMEFALWGFIRRPLLSFGALLLGAWPYIDVSFIVLSNRQTLQRLWLAACLVLAVFPTLPVVGSFSSPTLVLISSVCVSAASYVFLQKRCESKPPHFWSTEPHFILVVGALVSGVLVFLVRCLVALSAPIPLLIHVISWILLVASPAVAMVSADLTVSRKLVSLTLAFFIPFNLMNVFYEGAFFFVLTTVAFMWSWFESGLEFHEFFGLRLASDASALPPVTGEHTCIDRANLRQPFFYVFLVIYSFFGTGNIASINTFDPVSVYCFMTVLNPAAMGTLLIFKMVCPIMVIGTVYALIGRVRESLRAGLSTPRRDTHHTETTILMIIANFLAVHFFAMLRDEGSWLDIGESISHYVIAMSIGLASVLLSLFGRRMLTPPTPTEPRLLTPKLK</sequence>
<feature type="transmembrane region" description="Helical" evidence="12">
    <location>
        <begin position="736"/>
        <end position="753"/>
    </location>
</feature>
<feature type="transmembrane region" description="Helical" evidence="12">
    <location>
        <begin position="592"/>
        <end position="611"/>
    </location>
</feature>
<dbReference type="InterPro" id="IPR007070">
    <property type="entry name" value="GPI_EtnP_transferase_1"/>
</dbReference>
<organism evidence="14">
    <name type="scientific">Mesocestoides corti</name>
    <name type="common">Flatworm</name>
    <dbReference type="NCBI Taxonomy" id="53468"/>
    <lineage>
        <taxon>Eukaryota</taxon>
        <taxon>Metazoa</taxon>
        <taxon>Spiralia</taxon>
        <taxon>Lophotrochozoa</taxon>
        <taxon>Platyhelminthes</taxon>
        <taxon>Cestoda</taxon>
        <taxon>Eucestoda</taxon>
        <taxon>Cyclophyllidea</taxon>
        <taxon>Mesocestoididae</taxon>
        <taxon>Mesocestoides</taxon>
    </lineage>
</organism>
<dbReference type="PANTHER" id="PTHR12250:SF0">
    <property type="entry name" value="GPI ETHANOLAMINE PHOSPHATE TRANSFERASE 1"/>
    <property type="match status" value="1"/>
</dbReference>
<comment type="subcellular location">
    <subcellularLocation>
        <location evidence="1 12">Endoplasmic reticulum membrane</location>
        <topology evidence="1 12">Multi-pass membrane protein</topology>
    </subcellularLocation>
</comment>
<dbReference type="Gene3D" id="3.40.720.10">
    <property type="entry name" value="Alkaline Phosphatase, subunit A"/>
    <property type="match status" value="1"/>
</dbReference>
<dbReference type="InterPro" id="IPR017852">
    <property type="entry name" value="GPI_EtnP_transferase_1_C"/>
</dbReference>